<evidence type="ECO:0000313" key="1">
    <source>
        <dbReference type="EMBL" id="KAJ8001179.1"/>
    </source>
</evidence>
<protein>
    <submittedName>
        <fullName evidence="1">Uncharacterized protein</fullName>
    </submittedName>
</protein>
<evidence type="ECO:0000313" key="2">
    <source>
        <dbReference type="Proteomes" id="UP001157502"/>
    </source>
</evidence>
<name>A0ACC2GBZ6_DALPE</name>
<sequence>MHILSSVCAVCFMRTHRENCNSALIQTPGSESGQREASGESSHENQHPVLRSLSQPAVRNTSSMGVERGESSTAHQPVTRSLSQPADRNTSSMGVERGESSTAHQPVTRLLSQPMDQERRGFARTSGFSQGNQRPVTRSSTQPLDRDTEVQGEEGGGSLQNNRSQTEDEGIQRQEEPVIDLTQLQTSDNGL</sequence>
<organism evidence="1 2">
    <name type="scientific">Dallia pectoralis</name>
    <name type="common">Alaska blackfish</name>
    <dbReference type="NCBI Taxonomy" id="75939"/>
    <lineage>
        <taxon>Eukaryota</taxon>
        <taxon>Metazoa</taxon>
        <taxon>Chordata</taxon>
        <taxon>Craniata</taxon>
        <taxon>Vertebrata</taxon>
        <taxon>Euteleostomi</taxon>
        <taxon>Actinopterygii</taxon>
        <taxon>Neopterygii</taxon>
        <taxon>Teleostei</taxon>
        <taxon>Protacanthopterygii</taxon>
        <taxon>Esociformes</taxon>
        <taxon>Umbridae</taxon>
        <taxon>Dallia</taxon>
    </lineage>
</organism>
<proteinExistence type="predicted"/>
<gene>
    <name evidence="1" type="ORF">DPEC_G00188590</name>
</gene>
<keyword evidence="2" id="KW-1185">Reference proteome</keyword>
<accession>A0ACC2GBZ6</accession>
<reference evidence="1" key="1">
    <citation type="submission" date="2021-05" db="EMBL/GenBank/DDBJ databases">
        <authorList>
            <person name="Pan Q."/>
            <person name="Jouanno E."/>
            <person name="Zahm M."/>
            <person name="Klopp C."/>
            <person name="Cabau C."/>
            <person name="Louis A."/>
            <person name="Berthelot C."/>
            <person name="Parey E."/>
            <person name="Roest Crollius H."/>
            <person name="Montfort J."/>
            <person name="Robinson-Rechavi M."/>
            <person name="Bouchez O."/>
            <person name="Lampietro C."/>
            <person name="Lopez Roques C."/>
            <person name="Donnadieu C."/>
            <person name="Postlethwait J."/>
            <person name="Bobe J."/>
            <person name="Dillon D."/>
            <person name="Chandos A."/>
            <person name="von Hippel F."/>
            <person name="Guiguen Y."/>
        </authorList>
    </citation>
    <scope>NUCLEOTIDE SEQUENCE</scope>
    <source>
        <strain evidence="1">YG-Jan2019</strain>
    </source>
</reference>
<dbReference type="Proteomes" id="UP001157502">
    <property type="component" value="Chromosome 15"/>
</dbReference>
<comment type="caution">
    <text evidence="1">The sequence shown here is derived from an EMBL/GenBank/DDBJ whole genome shotgun (WGS) entry which is preliminary data.</text>
</comment>
<dbReference type="EMBL" id="CM055742">
    <property type="protein sequence ID" value="KAJ8001179.1"/>
    <property type="molecule type" value="Genomic_DNA"/>
</dbReference>